<dbReference type="KEGG" id="mfk:E2N92_12355"/>
<organism evidence="3 4">
    <name type="scientific">Methanofollis formosanus</name>
    <dbReference type="NCBI Taxonomy" id="299308"/>
    <lineage>
        <taxon>Archaea</taxon>
        <taxon>Methanobacteriati</taxon>
        <taxon>Methanobacteriota</taxon>
        <taxon>Stenosarchaea group</taxon>
        <taxon>Methanomicrobia</taxon>
        <taxon>Methanomicrobiales</taxon>
        <taxon>Methanomicrobiaceae</taxon>
        <taxon>Methanofollis</taxon>
    </lineage>
</organism>
<gene>
    <name evidence="3" type="ORF">E2N92_12355</name>
</gene>
<keyword evidence="1" id="KW-1133">Transmembrane helix</keyword>
<dbReference type="OrthoDB" id="25019at2157"/>
<dbReference type="Pfam" id="PF00930">
    <property type="entry name" value="DPPIV_N"/>
    <property type="match status" value="1"/>
</dbReference>
<feature type="domain" description="Dipeptidylpeptidase IV N-terminal" evidence="2">
    <location>
        <begin position="200"/>
        <end position="279"/>
    </location>
</feature>
<dbReference type="PANTHER" id="PTHR36842:SF1">
    <property type="entry name" value="PROTEIN TOLB"/>
    <property type="match status" value="1"/>
</dbReference>
<sequence>MIKKILLLLLLLAVCLSFLNQYGFTPDYSACSMTKVCEQLPTYNIGDLKDTKVLYLSGNSHITVLDYYSNQEVSIHCRGVLLSFPVMDNTGTKVAYRSYSDPNLWVYSTETGGAVQIPLGYTGSRWEWDLHNIPRFSPDGEQLAYLQSNSSENYSLSVADAGGSWKKDLMTGIANLSYYDWNPDNRRIAILAKAGGNERASIYIVDSADSDITKIKENVETKHSILDGLCQWSPAGLDGLCQWNPAGTNIAYMSAGNIFTITADGSHEHQLTDDGNTFLLKWSPTGDKIAYLTRDGLGQGYETGQVKKGEYSRLHLINPDGTGHEEIFAEYTEGFLNVLPFTWTEDGKGIVLFNHEGGHLMDLEKAAGYDPALIALFALCVAIVMCAVSIVLEYYWRV</sequence>
<dbReference type="EMBL" id="CP037968">
    <property type="protein sequence ID" value="QYZ80163.1"/>
    <property type="molecule type" value="Genomic_DNA"/>
</dbReference>
<keyword evidence="1" id="KW-0472">Membrane</keyword>
<keyword evidence="4" id="KW-1185">Reference proteome</keyword>
<accession>A0A8G1A4A7</accession>
<proteinExistence type="predicted"/>
<dbReference type="InterPro" id="IPR011042">
    <property type="entry name" value="6-blade_b-propeller_TolB-like"/>
</dbReference>
<dbReference type="AlphaFoldDB" id="A0A8G1A4A7"/>
<dbReference type="InterPro" id="IPR002469">
    <property type="entry name" value="Peptidase_S9B_N"/>
</dbReference>
<evidence type="ECO:0000313" key="4">
    <source>
        <dbReference type="Proteomes" id="UP000826709"/>
    </source>
</evidence>
<evidence type="ECO:0000259" key="2">
    <source>
        <dbReference type="Pfam" id="PF00930"/>
    </source>
</evidence>
<dbReference type="SUPFAM" id="SSF69304">
    <property type="entry name" value="Tricorn protease N-terminal domain"/>
    <property type="match status" value="1"/>
</dbReference>
<dbReference type="Proteomes" id="UP000826709">
    <property type="component" value="Chromosome"/>
</dbReference>
<evidence type="ECO:0000256" key="1">
    <source>
        <dbReference type="SAM" id="Phobius"/>
    </source>
</evidence>
<feature type="transmembrane region" description="Helical" evidence="1">
    <location>
        <begin position="372"/>
        <end position="396"/>
    </location>
</feature>
<protein>
    <recommendedName>
        <fullName evidence="2">Dipeptidylpeptidase IV N-terminal domain-containing protein</fullName>
    </recommendedName>
</protein>
<name>A0A8G1A4A7_9EURY</name>
<dbReference type="PANTHER" id="PTHR36842">
    <property type="entry name" value="PROTEIN TOLB HOMOLOG"/>
    <property type="match status" value="1"/>
</dbReference>
<keyword evidence="1" id="KW-0812">Transmembrane</keyword>
<dbReference type="GO" id="GO:0006508">
    <property type="term" value="P:proteolysis"/>
    <property type="evidence" value="ECO:0007669"/>
    <property type="project" value="InterPro"/>
</dbReference>
<reference evidence="3" key="1">
    <citation type="journal article" date="2005" name="Int. J. Syst. Evol. Microbiol.">
        <title>Methanofollis formosanus sp. nov., isolated from a fish pond.</title>
        <authorList>
            <person name="Wu S.Y."/>
            <person name="Chen S.C."/>
            <person name="Lai M.C."/>
        </authorList>
    </citation>
    <scope>NUCLEOTIDE SEQUENCE</scope>
    <source>
        <strain evidence="3">ML15</strain>
    </source>
</reference>
<reference evidence="3" key="2">
    <citation type="submission" date="2019-03" db="EMBL/GenBank/DDBJ databases">
        <authorList>
            <person name="Chen S.-C."/>
            <person name="Wu S.-Y."/>
            <person name="Lai M.-C."/>
        </authorList>
    </citation>
    <scope>NUCLEOTIDE SEQUENCE</scope>
    <source>
        <strain evidence="3">ML15</strain>
    </source>
</reference>
<evidence type="ECO:0000313" key="3">
    <source>
        <dbReference type="EMBL" id="QYZ80163.1"/>
    </source>
</evidence>
<dbReference type="Gene3D" id="2.120.10.30">
    <property type="entry name" value="TolB, C-terminal domain"/>
    <property type="match status" value="2"/>
</dbReference>
<dbReference type="RefSeq" id="WP_220681473.1">
    <property type="nucleotide sequence ID" value="NZ_CP037968.1"/>
</dbReference>